<dbReference type="RefSeq" id="WP_063452103.1">
    <property type="nucleotide sequence ID" value="NZ_LVVA01000023.1"/>
</dbReference>
<keyword evidence="1" id="KW-0472">Membrane</keyword>
<keyword evidence="1" id="KW-0812">Transmembrane</keyword>
<dbReference type="Proteomes" id="UP000076880">
    <property type="component" value="Unassembled WGS sequence"/>
</dbReference>
<reference evidence="3" key="1">
    <citation type="submission" date="2016-03" db="EMBL/GenBank/DDBJ databases">
        <title>WGS of SAMN04393274.</title>
        <authorList>
            <person name="Adams M."/>
            <person name="Sutton G."/>
            <person name="Nelson K."/>
            <person name="Thaden J."/>
            <person name="Fowler V."/>
            <person name="Mccorrison J."/>
            <person name="Sanka R."/>
            <person name="Brinkac L."/>
            <person name="Nierman W."/>
        </authorList>
    </citation>
    <scope>NUCLEOTIDE SEQUENCE [LARGE SCALE GENOMIC DNA]</scope>
    <source>
        <strain evidence="3">GN06232</strain>
    </source>
</reference>
<protein>
    <submittedName>
        <fullName evidence="2">Uncharacterized protein</fullName>
    </submittedName>
</protein>
<evidence type="ECO:0000313" key="3">
    <source>
        <dbReference type="Proteomes" id="UP000076880"/>
    </source>
</evidence>
<sequence length="65" mass="6264">MKAISFVEAKEIIGGALNPIDGLIKGAQLGWNTGASVGLGSIGGIVGGVLGGAMGFVGAIFGSFN</sequence>
<comment type="caution">
    <text evidence="2">The sequence shown here is derived from an EMBL/GenBank/DDBJ whole genome shotgun (WGS) entry which is preliminary data.</text>
</comment>
<name>A0ABR5YHX1_9ENTR</name>
<organism evidence="2 3">
    <name type="scientific">Enterobacter genomosp. S</name>
    <dbReference type="NCBI Taxonomy" id="2364151"/>
    <lineage>
        <taxon>Bacteria</taxon>
        <taxon>Pseudomonadati</taxon>
        <taxon>Pseudomonadota</taxon>
        <taxon>Gammaproteobacteria</taxon>
        <taxon>Enterobacterales</taxon>
        <taxon>Enterobacteriaceae</taxon>
        <taxon>Enterobacter</taxon>
        <taxon>Enterobacter cloacae complex</taxon>
        <taxon>Enterobacter cloacae complex clade S</taxon>
    </lineage>
</organism>
<keyword evidence="1" id="KW-1133">Transmembrane helix</keyword>
<evidence type="ECO:0000313" key="2">
    <source>
        <dbReference type="EMBL" id="KZR29687.1"/>
    </source>
</evidence>
<dbReference type="EMBL" id="LVVA01000023">
    <property type="protein sequence ID" value="KZR29687.1"/>
    <property type="molecule type" value="Genomic_DNA"/>
</dbReference>
<evidence type="ECO:0000256" key="1">
    <source>
        <dbReference type="SAM" id="Phobius"/>
    </source>
</evidence>
<feature type="transmembrane region" description="Helical" evidence="1">
    <location>
        <begin position="39"/>
        <end position="64"/>
    </location>
</feature>
<accession>A0ABR5YHX1</accession>
<proteinExistence type="predicted"/>
<keyword evidence="3" id="KW-1185">Reference proteome</keyword>
<gene>
    <name evidence="2" type="ORF">A3466_20110</name>
</gene>